<comment type="caution">
    <text evidence="2">The sequence shown here is derived from an EMBL/GenBank/DDBJ whole genome shotgun (WGS) entry which is preliminary data.</text>
</comment>
<evidence type="ECO:0000313" key="2">
    <source>
        <dbReference type="EMBL" id="GCL66272.1"/>
    </source>
</evidence>
<evidence type="ECO:0000313" key="3">
    <source>
        <dbReference type="Proteomes" id="UP000301751"/>
    </source>
</evidence>
<dbReference type="AlphaFoldDB" id="A0A480B103"/>
<dbReference type="EMBL" id="BJCL01000031">
    <property type="protein sequence ID" value="GCL66272.1"/>
    <property type="molecule type" value="Genomic_DNA"/>
</dbReference>
<evidence type="ECO:0000256" key="1">
    <source>
        <dbReference type="SAM" id="MobiDB-lite"/>
    </source>
</evidence>
<reference evidence="3" key="1">
    <citation type="submission" date="2019-03" db="EMBL/GenBank/DDBJ databases">
        <title>Aquabacterium pictum sp.nov., the first bacteriochlorophyll a-containing freshwater bacterium in the genus Aquabacterium of the class Betaproteobacteria.</title>
        <authorList>
            <person name="Hirose S."/>
            <person name="Tank M."/>
            <person name="Hara E."/>
            <person name="Tamaki H."/>
            <person name="Takaichi S."/>
            <person name="Haruta S."/>
            <person name="Hanada S."/>
        </authorList>
    </citation>
    <scope>NUCLEOTIDE SEQUENCE [LARGE SCALE GENOMIC DNA]</scope>
    <source>
        <strain evidence="3">W35</strain>
    </source>
</reference>
<accession>A0A480B103</accession>
<feature type="region of interest" description="Disordered" evidence="1">
    <location>
        <begin position="117"/>
        <end position="136"/>
    </location>
</feature>
<organism evidence="2 3">
    <name type="scientific">Pseudaquabacterium pictum</name>
    <dbReference type="NCBI Taxonomy" id="2315236"/>
    <lineage>
        <taxon>Bacteria</taxon>
        <taxon>Pseudomonadati</taxon>
        <taxon>Pseudomonadota</taxon>
        <taxon>Betaproteobacteria</taxon>
        <taxon>Burkholderiales</taxon>
        <taxon>Sphaerotilaceae</taxon>
        <taxon>Pseudaquabacterium</taxon>
    </lineage>
</organism>
<name>A0A480B103_9BURK</name>
<gene>
    <name evidence="2" type="ORF">AQPW35_53530</name>
</gene>
<sequence>MSPADAVPTPAATAAAPRWRLPLLLLLLLGTLVWSLAPQDPPAPPQPRPRTAAPGLPVADGTGLPARSVSVAASGGAPVRKLLPQDIAAGLFGPAAPPALAPAAQVAVPAAATPASAAAAPPMPATPPAPPWQALGVLREQGSPPQAMLQADGQVLVARPGERLAGGWRLESITPTHVELFREDSAQRHRLPVQPGD</sequence>
<proteinExistence type="predicted"/>
<protein>
    <submittedName>
        <fullName evidence="2">Uncharacterized protein</fullName>
    </submittedName>
</protein>
<keyword evidence="3" id="KW-1185">Reference proteome</keyword>
<dbReference type="RefSeq" id="WP_137735975.1">
    <property type="nucleotide sequence ID" value="NZ_BJCL01000031.1"/>
</dbReference>
<feature type="region of interest" description="Disordered" evidence="1">
    <location>
        <begin position="40"/>
        <end position="61"/>
    </location>
</feature>
<dbReference type="Proteomes" id="UP000301751">
    <property type="component" value="Unassembled WGS sequence"/>
</dbReference>
<feature type="compositionally biased region" description="Pro residues" evidence="1">
    <location>
        <begin position="121"/>
        <end position="131"/>
    </location>
</feature>